<feature type="domain" description="Nudix hydrolase" evidence="5">
    <location>
        <begin position="216"/>
        <end position="352"/>
    </location>
</feature>
<gene>
    <name evidence="6" type="ORF">OUO13_02570</name>
</gene>
<dbReference type="Pfam" id="PF00293">
    <property type="entry name" value="NUDIX"/>
    <property type="match status" value="1"/>
</dbReference>
<dbReference type="NCBIfam" id="TIGR00125">
    <property type="entry name" value="cyt_tran_rel"/>
    <property type="match status" value="1"/>
</dbReference>
<dbReference type="InterPro" id="IPR015797">
    <property type="entry name" value="NUDIX_hydrolase-like_dom_sf"/>
</dbReference>
<evidence type="ECO:0000259" key="5">
    <source>
        <dbReference type="PROSITE" id="PS51462"/>
    </source>
</evidence>
<dbReference type="CDD" id="cd18873">
    <property type="entry name" value="NUDIX_NadM_like"/>
    <property type="match status" value="1"/>
</dbReference>
<comment type="cofactor">
    <cofactor evidence="1">
        <name>Mg(2+)</name>
        <dbReference type="ChEBI" id="CHEBI:18420"/>
    </cofactor>
</comment>
<dbReference type="AlphaFoldDB" id="A0A9X3ECC1"/>
<dbReference type="GO" id="GO:0000309">
    <property type="term" value="F:nicotinamide-nucleotide adenylyltransferase activity"/>
    <property type="evidence" value="ECO:0007669"/>
    <property type="project" value="UniProtKB-EC"/>
</dbReference>
<dbReference type="NCBIfam" id="NF003788">
    <property type="entry name" value="PRK05379.1-5"/>
    <property type="match status" value="1"/>
</dbReference>
<keyword evidence="4 6" id="KW-0378">Hydrolase</keyword>
<evidence type="ECO:0000256" key="1">
    <source>
        <dbReference type="ARBA" id="ARBA00001946"/>
    </source>
</evidence>
<dbReference type="Gene3D" id="3.90.79.10">
    <property type="entry name" value="Nucleoside Triphosphate Pyrophosphohydrolase"/>
    <property type="match status" value="1"/>
</dbReference>
<dbReference type="EC" id="3.6.1.-" evidence="6"/>
<reference evidence="6" key="1">
    <citation type="submission" date="2022-11" db="EMBL/GenBank/DDBJ databases">
        <title>Parathalassolutuus dongxingensis gen. nov., sp. nov., a novel member of family Oceanospirillaceae isolated from a coastal shrimp pond in Guangxi, China.</title>
        <authorList>
            <person name="Chen H."/>
        </authorList>
    </citation>
    <scope>NUCLEOTIDE SEQUENCE</scope>
    <source>
        <strain evidence="6">G-43</strain>
    </source>
</reference>
<evidence type="ECO:0000256" key="3">
    <source>
        <dbReference type="ARBA" id="ARBA00022695"/>
    </source>
</evidence>
<sequence>MQREFDFAVFIGRFQPFHSGHLKVVQTGLAQADQLIILIGSAWQARNPHNPWNHSEREQMIRANLSAEDNQRLICLPLMDVPYNDELWVRNVQTTVSGLVTAHYTTPHKPARIALIGHQKDQSGFYLNLFPHWKSIGVDNVRNISATPIREQFFSPAPADSNHGLEPYRDQNILPAGTLDWLQQFAATSSGYPQICEEIAFVKRYRQAWEAAPYAPTFVTVDAVLIQSGHILLVERKANPGKGLWALPGGFVDQNERLLDACLRELREETRLKVPAPVLKGSIKRQNVYDDPFRSARGRTITHAFYIELEPNQTLPKVKGSDDARQARWVPLGDIRPQDMFEDHYSIIQDMLGSH</sequence>
<evidence type="ECO:0000313" key="6">
    <source>
        <dbReference type="EMBL" id="MCY0964060.1"/>
    </source>
</evidence>
<dbReference type="EC" id="2.7.7.1" evidence="6"/>
<dbReference type="Pfam" id="PF01467">
    <property type="entry name" value="CTP_transf_like"/>
    <property type="match status" value="1"/>
</dbReference>
<keyword evidence="7" id="KW-1185">Reference proteome</keyword>
<dbReference type="NCBIfam" id="NF003786">
    <property type="entry name" value="PRK05379.1-2"/>
    <property type="match status" value="1"/>
</dbReference>
<dbReference type="GO" id="GO:0016787">
    <property type="term" value="F:hydrolase activity"/>
    <property type="evidence" value="ECO:0007669"/>
    <property type="project" value="UniProtKB-KW"/>
</dbReference>
<proteinExistence type="predicted"/>
<protein>
    <submittedName>
        <fullName evidence="6">Bifunctional nicotinamide-nucleotide adenylyltransferase/Nudix hydroxylase</fullName>
        <ecNumber evidence="6">2.7.7.1</ecNumber>
        <ecNumber evidence="6">3.6.1.-</ecNumber>
    </submittedName>
</protein>
<accession>A0A9X3ECC1</accession>
<organism evidence="6 7">
    <name type="scientific">Parathalassolituus penaei</name>
    <dbReference type="NCBI Taxonomy" id="2997323"/>
    <lineage>
        <taxon>Bacteria</taxon>
        <taxon>Pseudomonadati</taxon>
        <taxon>Pseudomonadota</taxon>
        <taxon>Gammaproteobacteria</taxon>
        <taxon>Oceanospirillales</taxon>
        <taxon>Oceanospirillaceae</taxon>
        <taxon>Parathalassolituus</taxon>
    </lineage>
</organism>
<dbReference type="PANTHER" id="PTHR21342">
    <property type="entry name" value="PHOSPHOPANTETHEINE ADENYLYLTRANSFERASE"/>
    <property type="match status" value="1"/>
</dbReference>
<dbReference type="EMBL" id="JAPNOA010000009">
    <property type="protein sequence ID" value="MCY0964060.1"/>
    <property type="molecule type" value="Genomic_DNA"/>
</dbReference>
<dbReference type="PROSITE" id="PS51462">
    <property type="entry name" value="NUDIX"/>
    <property type="match status" value="1"/>
</dbReference>
<dbReference type="Proteomes" id="UP001150830">
    <property type="component" value="Unassembled WGS sequence"/>
</dbReference>
<dbReference type="InterPro" id="IPR014729">
    <property type="entry name" value="Rossmann-like_a/b/a_fold"/>
</dbReference>
<keyword evidence="3 6" id="KW-0548">Nucleotidyltransferase</keyword>
<dbReference type="PROSITE" id="PS00893">
    <property type="entry name" value="NUDIX_BOX"/>
    <property type="match status" value="1"/>
</dbReference>
<dbReference type="InterPro" id="IPR000086">
    <property type="entry name" value="NUDIX_hydrolase_dom"/>
</dbReference>
<dbReference type="SUPFAM" id="SSF52374">
    <property type="entry name" value="Nucleotidylyl transferase"/>
    <property type="match status" value="1"/>
</dbReference>
<dbReference type="PANTHER" id="PTHR21342:SF0">
    <property type="entry name" value="BIFUNCTIONAL NMN ADENYLYLTRANSFERASE_NUDIX HYDROLASE"/>
    <property type="match status" value="1"/>
</dbReference>
<dbReference type="Gene3D" id="3.40.50.620">
    <property type="entry name" value="HUPs"/>
    <property type="match status" value="1"/>
</dbReference>
<keyword evidence="2 6" id="KW-0808">Transferase</keyword>
<dbReference type="InterPro" id="IPR020084">
    <property type="entry name" value="NUDIX_hydrolase_CS"/>
</dbReference>
<name>A0A9X3ECC1_9GAMM</name>
<dbReference type="SUPFAM" id="SSF55811">
    <property type="entry name" value="Nudix"/>
    <property type="match status" value="1"/>
</dbReference>
<comment type="caution">
    <text evidence="6">The sequence shown here is derived from an EMBL/GenBank/DDBJ whole genome shotgun (WGS) entry which is preliminary data.</text>
</comment>
<evidence type="ECO:0000313" key="7">
    <source>
        <dbReference type="Proteomes" id="UP001150830"/>
    </source>
</evidence>
<evidence type="ECO:0000256" key="2">
    <source>
        <dbReference type="ARBA" id="ARBA00022679"/>
    </source>
</evidence>
<dbReference type="RefSeq" id="WP_283172278.1">
    <property type="nucleotide sequence ID" value="NZ_JAPNOA010000009.1"/>
</dbReference>
<dbReference type="InterPro" id="IPR004821">
    <property type="entry name" value="Cyt_trans-like"/>
</dbReference>
<evidence type="ECO:0000256" key="4">
    <source>
        <dbReference type="ARBA" id="ARBA00022801"/>
    </source>
</evidence>